<dbReference type="PIRSF" id="PIRSF034285">
    <property type="entry name" value="UCP034285"/>
    <property type="match status" value="1"/>
</dbReference>
<dbReference type="InterPro" id="IPR017026">
    <property type="entry name" value="ImuA"/>
</dbReference>
<reference evidence="3" key="1">
    <citation type="journal article" date="2014" name="Int. J. Syst. Evol. Microbiol.">
        <title>Complete genome sequence of Corynebacterium casei LMG S-19264T (=DSM 44701T), isolated from a smear-ripened cheese.</title>
        <authorList>
            <consortium name="US DOE Joint Genome Institute (JGI-PGF)"/>
            <person name="Walter F."/>
            <person name="Albersmeier A."/>
            <person name="Kalinowski J."/>
            <person name="Ruckert C."/>
        </authorList>
    </citation>
    <scope>NUCLEOTIDE SEQUENCE</scope>
    <source>
        <strain evidence="3">VKM B-1606</strain>
    </source>
</reference>
<evidence type="ECO:0000313" key="3">
    <source>
        <dbReference type="EMBL" id="GLK54278.1"/>
    </source>
</evidence>
<comment type="caution">
    <text evidence="3">The sequence shown here is derived from an EMBL/GenBank/DDBJ whole genome shotgun (WGS) entry which is preliminary data.</text>
</comment>
<feature type="region of interest" description="Disordered" evidence="1">
    <location>
        <begin position="249"/>
        <end position="278"/>
    </location>
</feature>
<reference evidence="3" key="2">
    <citation type="submission" date="2023-01" db="EMBL/GenBank/DDBJ databases">
        <authorList>
            <person name="Sun Q."/>
            <person name="Evtushenko L."/>
        </authorList>
    </citation>
    <scope>NUCLEOTIDE SEQUENCE</scope>
    <source>
        <strain evidence="3">VKM B-1606</strain>
    </source>
</reference>
<evidence type="ECO:0008006" key="5">
    <source>
        <dbReference type="Google" id="ProtNLM"/>
    </source>
</evidence>
<dbReference type="Proteomes" id="UP001143400">
    <property type="component" value="Unassembled WGS sequence"/>
</dbReference>
<organism evidence="3 4">
    <name type="scientific">Methylopila capsulata</name>
    <dbReference type="NCBI Taxonomy" id="61654"/>
    <lineage>
        <taxon>Bacteria</taxon>
        <taxon>Pseudomonadati</taxon>
        <taxon>Pseudomonadota</taxon>
        <taxon>Alphaproteobacteria</taxon>
        <taxon>Hyphomicrobiales</taxon>
        <taxon>Methylopilaceae</taxon>
        <taxon>Methylopila</taxon>
    </lineage>
</organism>
<accession>A0A9W6IQE2</accession>
<protein>
    <recommendedName>
        <fullName evidence="5">Protein ImuA</fullName>
    </recommendedName>
</protein>
<evidence type="ECO:0000256" key="1">
    <source>
        <dbReference type="SAM" id="MobiDB-lite"/>
    </source>
</evidence>
<keyword evidence="2" id="KW-0812">Transmembrane</keyword>
<dbReference type="Gene3D" id="3.40.50.300">
    <property type="entry name" value="P-loop containing nucleotide triphosphate hydrolases"/>
    <property type="match status" value="1"/>
</dbReference>
<dbReference type="AlphaFoldDB" id="A0A9W6IQE2"/>
<keyword evidence="2" id="KW-0472">Membrane</keyword>
<evidence type="ECO:0000313" key="4">
    <source>
        <dbReference type="Proteomes" id="UP001143400"/>
    </source>
</evidence>
<name>A0A9W6IQE2_9HYPH</name>
<evidence type="ECO:0000256" key="2">
    <source>
        <dbReference type="SAM" id="Phobius"/>
    </source>
</evidence>
<proteinExistence type="predicted"/>
<gene>
    <name evidence="3" type="ORF">GCM10008170_02970</name>
</gene>
<feature type="compositionally biased region" description="Basic and acidic residues" evidence="1">
    <location>
        <begin position="250"/>
        <end position="262"/>
    </location>
</feature>
<dbReference type="SUPFAM" id="SSF52540">
    <property type="entry name" value="P-loop containing nucleoside triphosphate hydrolases"/>
    <property type="match status" value="1"/>
</dbReference>
<feature type="transmembrane region" description="Helical" evidence="2">
    <location>
        <begin position="48"/>
        <end position="72"/>
    </location>
</feature>
<dbReference type="EMBL" id="BSFF01000001">
    <property type="protein sequence ID" value="GLK54278.1"/>
    <property type="molecule type" value="Genomic_DNA"/>
</dbReference>
<feature type="compositionally biased region" description="Gly residues" evidence="1">
    <location>
        <begin position="268"/>
        <end position="278"/>
    </location>
</feature>
<keyword evidence="2" id="KW-1133">Transmembrane helix</keyword>
<dbReference type="InterPro" id="IPR027417">
    <property type="entry name" value="P-loop_NTPase"/>
</dbReference>
<sequence length="278" mass="28342">MAETLDALRTVVARIEADTSGALGAEERIVLGVPEMDAALGGGLRRGALHAVSGVSAAGAVAATGFAVALAVRAGRRGRTAVWIRQDMSGRETGEPWPMGLAELGFDPDRLVLVRAPDEAATLRAAEAALACPALAVTLIEPFGRLAAFDRVAVRRLALAAGRSGVPAIVVRAGAPSLAAPVGFSAAETRWRVAPAASPPGEVDWGRPRFHVELVRNRRGGLGRWTLGWNGHERGFAVAAGNAGSFGAGAEDHGGRLAEPPRRAGAAAGAGGGLRRAG</sequence>